<reference evidence="1" key="1">
    <citation type="submission" date="2020-07" db="EMBL/GenBank/DDBJ databases">
        <title>Huge and variable diversity of episymbiotic CPR bacteria and DPANN archaea in groundwater ecosystems.</title>
        <authorList>
            <person name="He C.Y."/>
            <person name="Keren R."/>
            <person name="Whittaker M."/>
            <person name="Farag I.F."/>
            <person name="Doudna J."/>
            <person name="Cate J.H.D."/>
            <person name="Banfield J.F."/>
        </authorList>
    </citation>
    <scope>NUCLEOTIDE SEQUENCE</scope>
    <source>
        <strain evidence="1">NC_groundwater_580_Pr5_B-0.1um_64_19</strain>
    </source>
</reference>
<dbReference type="InterPro" id="IPR025427">
    <property type="entry name" value="DUF4160"/>
</dbReference>
<dbReference type="Pfam" id="PF13711">
    <property type="entry name" value="DUF4160"/>
    <property type="match status" value="1"/>
</dbReference>
<organism evidence="1 2">
    <name type="scientific">Candidatus Korobacter versatilis</name>
    <dbReference type="NCBI Taxonomy" id="658062"/>
    <lineage>
        <taxon>Bacteria</taxon>
        <taxon>Pseudomonadati</taxon>
        <taxon>Acidobacteriota</taxon>
        <taxon>Terriglobia</taxon>
        <taxon>Terriglobales</taxon>
        <taxon>Candidatus Korobacteraceae</taxon>
        <taxon>Candidatus Korobacter</taxon>
    </lineage>
</organism>
<sequence length="82" mass="9388">MPTVLRFGAFRVVIFPADHRPAHVHVTGRGHWVVFNLNCPAGPAVLRENFGMSRRELREVQDGIAGHVGMLCRRWREIHGEY</sequence>
<gene>
    <name evidence="1" type="ORF">HYX28_04485</name>
</gene>
<dbReference type="Proteomes" id="UP000779809">
    <property type="component" value="Unassembled WGS sequence"/>
</dbReference>
<evidence type="ECO:0000313" key="1">
    <source>
        <dbReference type="EMBL" id="MBI2678014.1"/>
    </source>
</evidence>
<comment type="caution">
    <text evidence="1">The sequence shown here is derived from an EMBL/GenBank/DDBJ whole genome shotgun (WGS) entry which is preliminary data.</text>
</comment>
<accession>A0A932EP91</accession>
<protein>
    <submittedName>
        <fullName evidence="1">DUF4160 domain-containing protein</fullName>
    </submittedName>
</protein>
<evidence type="ECO:0000313" key="2">
    <source>
        <dbReference type="Proteomes" id="UP000779809"/>
    </source>
</evidence>
<proteinExistence type="predicted"/>
<dbReference type="AlphaFoldDB" id="A0A932EP91"/>
<dbReference type="EMBL" id="JACPNR010000006">
    <property type="protein sequence ID" value="MBI2678014.1"/>
    <property type="molecule type" value="Genomic_DNA"/>
</dbReference>
<name>A0A932EP91_9BACT</name>